<gene>
    <name evidence="2" type="ORF">SAMN04487766_1181</name>
</gene>
<sequence length="85" mass="8316">MASSGGRAAQALSEAARGSGTGGAGVSELVQAAGPHASDPVWANEFIDALGADNLAGLPLAGAVPDGQELAHLLGRILEPVNVFV</sequence>
<proteinExistence type="predicted"/>
<evidence type="ECO:0000313" key="2">
    <source>
        <dbReference type="EMBL" id="SDN20994.1"/>
    </source>
</evidence>
<name>A0A1G9ZI83_9ACTO</name>
<dbReference type="EMBL" id="FNHU01000018">
    <property type="protein sequence ID" value="SDN20994.1"/>
    <property type="molecule type" value="Genomic_DNA"/>
</dbReference>
<evidence type="ECO:0000313" key="3">
    <source>
        <dbReference type="Proteomes" id="UP000199671"/>
    </source>
</evidence>
<evidence type="ECO:0000256" key="1">
    <source>
        <dbReference type="SAM" id="MobiDB-lite"/>
    </source>
</evidence>
<feature type="region of interest" description="Disordered" evidence="1">
    <location>
        <begin position="1"/>
        <end position="27"/>
    </location>
</feature>
<dbReference type="Proteomes" id="UP000199671">
    <property type="component" value="Unassembled WGS sequence"/>
</dbReference>
<organism evidence="2 3">
    <name type="scientific">Actinomyces ruminicola</name>
    <dbReference type="NCBI Taxonomy" id="332524"/>
    <lineage>
        <taxon>Bacteria</taxon>
        <taxon>Bacillati</taxon>
        <taxon>Actinomycetota</taxon>
        <taxon>Actinomycetes</taxon>
        <taxon>Actinomycetales</taxon>
        <taxon>Actinomycetaceae</taxon>
        <taxon>Actinomyces</taxon>
    </lineage>
</organism>
<dbReference type="AlphaFoldDB" id="A0A1G9ZI83"/>
<accession>A0A1G9ZI83</accession>
<dbReference type="RefSeq" id="WP_143008969.1">
    <property type="nucleotide sequence ID" value="NZ_FNHU01000018.1"/>
</dbReference>
<protein>
    <submittedName>
        <fullName evidence="2">Uncharacterized protein</fullName>
    </submittedName>
</protein>
<reference evidence="2 3" key="1">
    <citation type="submission" date="2016-10" db="EMBL/GenBank/DDBJ databases">
        <authorList>
            <person name="de Groot N.N."/>
        </authorList>
    </citation>
    <scope>NUCLEOTIDE SEQUENCE [LARGE SCALE GENOMIC DNA]</scope>
    <source>
        <strain evidence="2 3">KPR-7B</strain>
    </source>
</reference>